<dbReference type="InterPro" id="IPR052580">
    <property type="entry name" value="Lipid_Hydrolase"/>
</dbReference>
<gene>
    <name evidence="4" type="ORF">LJ739_01455</name>
</gene>
<comment type="caution">
    <text evidence="4">The sequence shown here is derived from an EMBL/GenBank/DDBJ whole genome shotgun (WGS) entry which is preliminary data.</text>
</comment>
<evidence type="ECO:0000259" key="3">
    <source>
        <dbReference type="PROSITE" id="PS51635"/>
    </source>
</evidence>
<evidence type="ECO:0000313" key="4">
    <source>
        <dbReference type="EMBL" id="MCC2614904.1"/>
    </source>
</evidence>
<evidence type="ECO:0000256" key="1">
    <source>
        <dbReference type="ARBA" id="ARBA00023098"/>
    </source>
</evidence>
<dbReference type="PANTHER" id="PTHR46394:SF1">
    <property type="entry name" value="PNPLA DOMAIN-CONTAINING PROTEIN"/>
    <property type="match status" value="1"/>
</dbReference>
<dbReference type="SUPFAM" id="SSF52151">
    <property type="entry name" value="FabD/lysophospholipase-like"/>
    <property type="match status" value="1"/>
</dbReference>
<keyword evidence="1 2" id="KW-0443">Lipid metabolism</keyword>
<dbReference type="CDD" id="cd07207">
    <property type="entry name" value="Pat_ExoU_VipD_like"/>
    <property type="match status" value="1"/>
</dbReference>
<keyword evidence="5" id="KW-1185">Reference proteome</keyword>
<keyword evidence="2" id="KW-0442">Lipid degradation</keyword>
<organism evidence="4 5">
    <name type="scientific">Fluctibacter halophilus</name>
    <dbReference type="NCBI Taxonomy" id="226011"/>
    <lineage>
        <taxon>Bacteria</taxon>
        <taxon>Pseudomonadati</taxon>
        <taxon>Pseudomonadota</taxon>
        <taxon>Gammaproteobacteria</taxon>
        <taxon>Alteromonadales</taxon>
        <taxon>Alteromonadaceae</taxon>
        <taxon>Fluctibacter</taxon>
    </lineage>
</organism>
<dbReference type="Gene3D" id="3.40.1090.10">
    <property type="entry name" value="Cytosolic phospholipase A2 catalytic domain"/>
    <property type="match status" value="1"/>
</dbReference>
<reference evidence="4 5" key="1">
    <citation type="submission" date="2021-10" db="EMBL/GenBank/DDBJ databases">
        <title>Draft genome of Aestuariibacter halophilus JC2043.</title>
        <authorList>
            <person name="Emsley S.A."/>
            <person name="Pfannmuller K.M."/>
            <person name="Ushijima B."/>
            <person name="Saw J.H."/>
            <person name="Videau P."/>
        </authorList>
    </citation>
    <scope>NUCLEOTIDE SEQUENCE [LARGE SCALE GENOMIC DNA]</scope>
    <source>
        <strain evidence="4 5">JC2043</strain>
    </source>
</reference>
<dbReference type="EMBL" id="JAJEWP010000001">
    <property type="protein sequence ID" value="MCC2614904.1"/>
    <property type="molecule type" value="Genomic_DNA"/>
</dbReference>
<protein>
    <submittedName>
        <fullName evidence="4">Patatin-like phospholipase family protein</fullName>
    </submittedName>
</protein>
<feature type="active site" description="Nucleophile" evidence="2">
    <location>
        <position position="50"/>
    </location>
</feature>
<feature type="domain" description="PNPLA" evidence="3">
    <location>
        <begin position="17"/>
        <end position="185"/>
    </location>
</feature>
<comment type="caution">
    <text evidence="2">Lacks conserved residue(s) required for the propagation of feature annotation.</text>
</comment>
<dbReference type="InterPro" id="IPR002641">
    <property type="entry name" value="PNPLA_dom"/>
</dbReference>
<dbReference type="Proteomes" id="UP001520878">
    <property type="component" value="Unassembled WGS sequence"/>
</dbReference>
<feature type="active site" description="Proton acceptor" evidence="2">
    <location>
        <position position="171"/>
    </location>
</feature>
<name>A0ABS8G5F3_9ALTE</name>
<evidence type="ECO:0000256" key="2">
    <source>
        <dbReference type="PROSITE-ProRule" id="PRU01161"/>
    </source>
</evidence>
<proteinExistence type="predicted"/>
<keyword evidence="2" id="KW-0378">Hydrolase</keyword>
<sequence>MTLSSAPFVEQTRAIVPIFSGGGTRLPAHIGIFAALNELNLTFDHVVGISGGSIVSALYSCGHSLDSIMTLALDTDFRQFRGYSIFKLLRDGGLSDGVKFERWMDRQLDGQRFCDLSMNLNIVATDVNGGGPVIFNRHTSPEMKISEAVRYSMSIPLVFSFKPYKSHVLVDGAILSEDALFRNWAGDNTPNVCFRLKSQQVTTLRKRQAFFQLPEFVFMLIRTFMTALSREYVHAEHWHNTIVVDTGTLSSVDFSMTEEQKKLLYQDGYQAAMAYLPKKLDLLHQCG</sequence>
<dbReference type="PROSITE" id="PS51635">
    <property type="entry name" value="PNPLA"/>
    <property type="match status" value="1"/>
</dbReference>
<accession>A0ABS8G5F3</accession>
<evidence type="ECO:0000313" key="5">
    <source>
        <dbReference type="Proteomes" id="UP001520878"/>
    </source>
</evidence>
<feature type="short sequence motif" description="GXSXG" evidence="2">
    <location>
        <begin position="48"/>
        <end position="52"/>
    </location>
</feature>
<dbReference type="PANTHER" id="PTHR46394">
    <property type="entry name" value="ANNEXIN"/>
    <property type="match status" value="1"/>
</dbReference>
<dbReference type="InterPro" id="IPR016035">
    <property type="entry name" value="Acyl_Trfase/lysoPLipase"/>
</dbReference>
<dbReference type="Pfam" id="PF01734">
    <property type="entry name" value="Patatin"/>
    <property type="match status" value="1"/>
</dbReference>
<feature type="short sequence motif" description="DGA/G" evidence="2">
    <location>
        <begin position="171"/>
        <end position="173"/>
    </location>
</feature>